<dbReference type="Proteomes" id="UP001596036">
    <property type="component" value="Unassembled WGS sequence"/>
</dbReference>
<keyword evidence="4 8" id="KW-0812">Transmembrane</keyword>
<dbReference type="PANTHER" id="PTHR42865:SF7">
    <property type="entry name" value="PROTON_GLUTAMATE-ASPARTATE SYMPORTER"/>
    <property type="match status" value="1"/>
</dbReference>
<proteinExistence type="predicted"/>
<evidence type="ECO:0000256" key="7">
    <source>
        <dbReference type="SAM" id="MobiDB-lite"/>
    </source>
</evidence>
<accession>A0ABW0SKW1</accession>
<feature type="transmembrane region" description="Helical" evidence="8">
    <location>
        <begin position="42"/>
        <end position="63"/>
    </location>
</feature>
<name>A0ABW0SKW1_9GAMM</name>
<comment type="subcellular location">
    <subcellularLocation>
        <location evidence="1">Cell membrane</location>
        <topology evidence="1">Multi-pass membrane protein</topology>
    </subcellularLocation>
</comment>
<dbReference type="Gene3D" id="1.10.3860.10">
    <property type="entry name" value="Sodium:dicarboxylate symporter"/>
    <property type="match status" value="1"/>
</dbReference>
<feature type="region of interest" description="Disordered" evidence="7">
    <location>
        <begin position="408"/>
        <end position="433"/>
    </location>
</feature>
<evidence type="ECO:0000256" key="3">
    <source>
        <dbReference type="ARBA" id="ARBA00022475"/>
    </source>
</evidence>
<feature type="transmembrane region" description="Helical" evidence="8">
    <location>
        <begin position="328"/>
        <end position="350"/>
    </location>
</feature>
<keyword evidence="5 8" id="KW-1133">Transmembrane helix</keyword>
<feature type="transmembrane region" description="Helical" evidence="8">
    <location>
        <begin position="202"/>
        <end position="223"/>
    </location>
</feature>
<feature type="transmembrane region" description="Helical" evidence="8">
    <location>
        <begin position="75"/>
        <end position="102"/>
    </location>
</feature>
<dbReference type="PRINTS" id="PR00173">
    <property type="entry name" value="EDTRNSPORT"/>
</dbReference>
<dbReference type="SUPFAM" id="SSF118215">
    <property type="entry name" value="Proton glutamate symport protein"/>
    <property type="match status" value="1"/>
</dbReference>
<evidence type="ECO:0000313" key="9">
    <source>
        <dbReference type="EMBL" id="MFC5569590.1"/>
    </source>
</evidence>
<feature type="transmembrane region" description="Helical" evidence="8">
    <location>
        <begin position="288"/>
        <end position="308"/>
    </location>
</feature>
<evidence type="ECO:0000256" key="5">
    <source>
        <dbReference type="ARBA" id="ARBA00022989"/>
    </source>
</evidence>
<dbReference type="PANTHER" id="PTHR42865">
    <property type="entry name" value="PROTON/GLUTAMATE-ASPARTATE SYMPORTER"/>
    <property type="match status" value="1"/>
</dbReference>
<evidence type="ECO:0000313" key="10">
    <source>
        <dbReference type="Proteomes" id="UP001596036"/>
    </source>
</evidence>
<dbReference type="Pfam" id="PF00375">
    <property type="entry name" value="SDF"/>
    <property type="match status" value="1"/>
</dbReference>
<keyword evidence="6 8" id="KW-0472">Membrane</keyword>
<comment type="caution">
    <text evidence="9">The sequence shown here is derived from an EMBL/GenBank/DDBJ whole genome shotgun (WGS) entry which is preliminary data.</text>
</comment>
<dbReference type="EMBL" id="JBHSNM010000001">
    <property type="protein sequence ID" value="MFC5569590.1"/>
    <property type="molecule type" value="Genomic_DNA"/>
</dbReference>
<dbReference type="InterPro" id="IPR036458">
    <property type="entry name" value="Na:dicarbo_symporter_sf"/>
</dbReference>
<keyword evidence="10" id="KW-1185">Reference proteome</keyword>
<evidence type="ECO:0000256" key="8">
    <source>
        <dbReference type="SAM" id="Phobius"/>
    </source>
</evidence>
<keyword evidence="3" id="KW-1003">Cell membrane</keyword>
<protein>
    <submittedName>
        <fullName evidence="9">Dicarboxylate/amino acid:cation symporter</fullName>
    </submittedName>
</protein>
<evidence type="ECO:0000256" key="4">
    <source>
        <dbReference type="ARBA" id="ARBA00022692"/>
    </source>
</evidence>
<reference evidence="10" key="1">
    <citation type="journal article" date="2019" name="Int. J. Syst. Evol. Microbiol.">
        <title>The Global Catalogue of Microorganisms (GCM) 10K type strain sequencing project: providing services to taxonomists for standard genome sequencing and annotation.</title>
        <authorList>
            <consortium name="The Broad Institute Genomics Platform"/>
            <consortium name="The Broad Institute Genome Sequencing Center for Infectious Disease"/>
            <person name="Wu L."/>
            <person name="Ma J."/>
        </authorList>
    </citation>
    <scope>NUCLEOTIDE SEQUENCE [LARGE SCALE GENOMIC DNA]</scope>
    <source>
        <strain evidence="10">KACC 11407</strain>
    </source>
</reference>
<keyword evidence="2" id="KW-0813">Transport</keyword>
<feature type="transmembrane region" description="Helical" evidence="8">
    <location>
        <begin position="230"/>
        <end position="249"/>
    </location>
</feature>
<evidence type="ECO:0000256" key="2">
    <source>
        <dbReference type="ARBA" id="ARBA00022448"/>
    </source>
</evidence>
<dbReference type="InterPro" id="IPR001991">
    <property type="entry name" value="Na-dicarboxylate_symporter"/>
</dbReference>
<sequence>MSTTARVLLGLLLGAAIGLLLAWWNPGIAVQAADALQPIGRLWLNALQMTVVPLVAALVILGVNTARDAAASGRIARQAIVCFLVLLSVGAALAAIGAPALLSLLPRPEGLAESLRAGDAGAAGLSVPSSLGEWFTAIIPSNALAAAAQSAMLPLVVFALFFGFAVARIEPARRQQLLELVQAIVDVMIVIVRWVLWAAPLGVFALVLAVCARVGGGMLGVFGTYIGLQVALYGAVILLMYPVAALAGGERVSRFASAILPAQTIAASTQSSLASLPAMIESAGARLGYPLPVTSLVLPMAVSLFRITSPMQYVGVAAFIAWANGVDLSAMQLVAGAALAVVISMGSVGLPGQVSFMATNMPVTQALGLPVEPLGVLLALDTIPDVFATVGNVTADLTATSVVARRGGVGEGTQEAPLSERRDVLPEKASTPP</sequence>
<feature type="transmembrane region" description="Helical" evidence="8">
    <location>
        <begin position="143"/>
        <end position="165"/>
    </location>
</feature>
<dbReference type="RefSeq" id="WP_386753746.1">
    <property type="nucleotide sequence ID" value="NZ_JBHSNM010000001.1"/>
</dbReference>
<evidence type="ECO:0000256" key="6">
    <source>
        <dbReference type="ARBA" id="ARBA00023136"/>
    </source>
</evidence>
<organism evidence="9 10">
    <name type="scientific">Lysobacter yangpyeongensis</name>
    <dbReference type="NCBI Taxonomy" id="346182"/>
    <lineage>
        <taxon>Bacteria</taxon>
        <taxon>Pseudomonadati</taxon>
        <taxon>Pseudomonadota</taxon>
        <taxon>Gammaproteobacteria</taxon>
        <taxon>Lysobacterales</taxon>
        <taxon>Lysobacteraceae</taxon>
        <taxon>Lysobacter</taxon>
    </lineage>
</organism>
<evidence type="ECO:0000256" key="1">
    <source>
        <dbReference type="ARBA" id="ARBA00004651"/>
    </source>
</evidence>
<gene>
    <name evidence="9" type="ORF">ACFPN1_05895</name>
</gene>